<feature type="domain" description="Transglutaminase-like" evidence="1">
    <location>
        <begin position="159"/>
        <end position="219"/>
    </location>
</feature>
<dbReference type="GO" id="GO:0008233">
    <property type="term" value="F:peptidase activity"/>
    <property type="evidence" value="ECO:0007669"/>
    <property type="project" value="UniProtKB-KW"/>
</dbReference>
<dbReference type="AlphaFoldDB" id="A0A2T1C9D1"/>
<organism evidence="2 3">
    <name type="scientific">Merismopedia glauca CCAP 1448/3</name>
    <dbReference type="NCBI Taxonomy" id="1296344"/>
    <lineage>
        <taxon>Bacteria</taxon>
        <taxon>Bacillati</taxon>
        <taxon>Cyanobacteriota</taxon>
        <taxon>Cyanophyceae</taxon>
        <taxon>Synechococcales</taxon>
        <taxon>Merismopediaceae</taxon>
        <taxon>Merismopedia</taxon>
    </lineage>
</organism>
<dbReference type="Gene3D" id="3.10.620.30">
    <property type="match status" value="1"/>
</dbReference>
<dbReference type="InterPro" id="IPR038765">
    <property type="entry name" value="Papain-like_cys_pep_sf"/>
</dbReference>
<dbReference type="SMART" id="SM00460">
    <property type="entry name" value="TGc"/>
    <property type="match status" value="1"/>
</dbReference>
<comment type="caution">
    <text evidence="2">The sequence shown here is derived from an EMBL/GenBank/DDBJ whole genome shotgun (WGS) entry which is preliminary data.</text>
</comment>
<dbReference type="RefSeq" id="WP_106287130.1">
    <property type="nucleotide sequence ID" value="NZ_CAWNTC010000163.1"/>
</dbReference>
<keyword evidence="3" id="KW-1185">Reference proteome</keyword>
<accession>A0A2T1C9D1</accession>
<dbReference type="Proteomes" id="UP000238762">
    <property type="component" value="Unassembled WGS sequence"/>
</dbReference>
<keyword evidence="2" id="KW-0378">Hydrolase</keyword>
<dbReference type="PANTHER" id="PTHR33490">
    <property type="entry name" value="BLR5614 PROTEIN-RELATED"/>
    <property type="match status" value="1"/>
</dbReference>
<dbReference type="PANTHER" id="PTHR33490:SF12">
    <property type="entry name" value="BLL5557 PROTEIN"/>
    <property type="match status" value="1"/>
</dbReference>
<dbReference type="OrthoDB" id="9787782at2"/>
<protein>
    <submittedName>
        <fullName evidence="2">Cysteine protease</fullName>
    </submittedName>
</protein>
<reference evidence="2 3" key="1">
    <citation type="submission" date="2018-02" db="EMBL/GenBank/DDBJ databases">
        <authorList>
            <person name="Cohen D.B."/>
            <person name="Kent A.D."/>
        </authorList>
    </citation>
    <scope>NUCLEOTIDE SEQUENCE [LARGE SCALE GENOMIC DNA]</scope>
    <source>
        <strain evidence="2 3">CCAP 1448/3</strain>
    </source>
</reference>
<gene>
    <name evidence="2" type="ORF">C7B64_02760</name>
</gene>
<keyword evidence="2" id="KW-0645">Protease</keyword>
<dbReference type="Pfam" id="PF08379">
    <property type="entry name" value="Bact_transglu_N"/>
    <property type="match status" value="1"/>
</dbReference>
<sequence length="260" mass="29127">MQLNVGCQILFESHDQTPVILMLRPRSGSGQWIMREEYQLSPHVPVVEYADGYGNLCQRITIPQGAFQVRTSAVVDAPDKIDVEPNAHFVPVPELPDSVLQFILPSRYCEADRLGDLALEIAGNANPGYEQVEAIRQWIQQNIEYAYGTSNASTSAVETADRRVGVCRDFTHLGIALCRSLNIPTRMVVGYLYELKPMDLHAWFEAYVGDRWYTFDATQEQPRGNRVTIAYGRDAADVALVTQFAAMDLVEMQVWVTPAG</sequence>
<dbReference type="InterPro" id="IPR002931">
    <property type="entry name" value="Transglutaminase-like"/>
</dbReference>
<evidence type="ECO:0000313" key="2">
    <source>
        <dbReference type="EMBL" id="PSB04757.1"/>
    </source>
</evidence>
<proteinExistence type="predicted"/>
<dbReference type="EMBL" id="PVWJ01000008">
    <property type="protein sequence ID" value="PSB04757.1"/>
    <property type="molecule type" value="Genomic_DNA"/>
</dbReference>
<evidence type="ECO:0000259" key="1">
    <source>
        <dbReference type="SMART" id="SM00460"/>
    </source>
</evidence>
<dbReference type="GO" id="GO:0006508">
    <property type="term" value="P:proteolysis"/>
    <property type="evidence" value="ECO:0007669"/>
    <property type="project" value="UniProtKB-KW"/>
</dbReference>
<evidence type="ECO:0000313" key="3">
    <source>
        <dbReference type="Proteomes" id="UP000238762"/>
    </source>
</evidence>
<name>A0A2T1C9D1_9CYAN</name>
<reference evidence="2 3" key="2">
    <citation type="submission" date="2018-03" db="EMBL/GenBank/DDBJ databases">
        <title>The ancient ancestry and fast evolution of plastids.</title>
        <authorList>
            <person name="Moore K.R."/>
            <person name="Magnabosco C."/>
            <person name="Momper L."/>
            <person name="Gold D.A."/>
            <person name="Bosak T."/>
            <person name="Fournier G.P."/>
        </authorList>
    </citation>
    <scope>NUCLEOTIDE SEQUENCE [LARGE SCALE GENOMIC DNA]</scope>
    <source>
        <strain evidence="2 3">CCAP 1448/3</strain>
    </source>
</reference>
<dbReference type="InterPro" id="IPR013589">
    <property type="entry name" value="Bac_transglu_N"/>
</dbReference>
<dbReference type="SUPFAM" id="SSF54001">
    <property type="entry name" value="Cysteine proteinases"/>
    <property type="match status" value="1"/>
</dbReference>
<dbReference type="Gene3D" id="2.60.40.2250">
    <property type="match status" value="1"/>
</dbReference>
<dbReference type="Pfam" id="PF01841">
    <property type="entry name" value="Transglut_core"/>
    <property type="match status" value="1"/>
</dbReference>